<dbReference type="Gene3D" id="3.40.50.1980">
    <property type="entry name" value="Nitrogenase molybdenum iron protein domain"/>
    <property type="match status" value="2"/>
</dbReference>
<dbReference type="AlphaFoldDB" id="C5CF27"/>
<feature type="domain" description="Fe/B12 periplasmic-binding" evidence="1">
    <location>
        <begin position="39"/>
        <end position="297"/>
    </location>
</feature>
<reference evidence="2 3" key="1">
    <citation type="submission" date="2009-06" db="EMBL/GenBank/DDBJ databases">
        <title>Complete sequence of Thermotogales bacterium TBF 19.5.1.</title>
        <authorList>
            <consortium name="US DOE Joint Genome Institute"/>
            <person name="Lucas S."/>
            <person name="Copeland A."/>
            <person name="Lapidus A."/>
            <person name="Glavina del Rio T."/>
            <person name="Tice H."/>
            <person name="Bruce D."/>
            <person name="Goodwin L."/>
            <person name="Pitluck S."/>
            <person name="Chertkov O."/>
            <person name="Brettin T."/>
            <person name="Detter J.C."/>
            <person name="Han C."/>
            <person name="Schmutz J."/>
            <person name="Larimer F."/>
            <person name="Land M."/>
            <person name="Hauser L."/>
            <person name="Kyrpides N."/>
            <person name="Ovchinnikova G."/>
            <person name="Noll K."/>
        </authorList>
    </citation>
    <scope>NUCLEOTIDE SEQUENCE [LARGE SCALE GENOMIC DNA]</scope>
    <source>
        <strain evidence="3">ATCC BAA-1733 / DSM 21960 / TBF 19.5.1</strain>
    </source>
</reference>
<sequence length="297" mass="32947">MKKVLFSLFFVTILAAMGLSLVIVDDLGRMVEISKAPSRVIVAAPAVTGFLKTLGLEDKIVGVTDWDPYAFESNVEKIGNLVPLNLEKILLLEPDIVFLTGGFQEPEVKKLENIEVTAVVINANSIEDIYRDIVLIASIFGINDKGRNIAADFRNRVLQIAKKTYSVPQEERPKVFLAMISSEINEIWTCGTGSYLNQIIAYAGGVNVAAPYTGNNGWFPVSPEFVLKTSPDVILVPYYYEGGQQEAVNKILNYKPFASVPAVKNKRVYPIDGNLMSYANPDIIILLERLYQLFYGE</sequence>
<protein>
    <submittedName>
        <fullName evidence="2">Periplasmic binding protein</fullName>
    </submittedName>
</protein>
<dbReference type="InterPro" id="IPR050902">
    <property type="entry name" value="ABC_Transporter_SBP"/>
</dbReference>
<evidence type="ECO:0000313" key="2">
    <source>
        <dbReference type="EMBL" id="ACR80292.1"/>
    </source>
</evidence>
<dbReference type="Pfam" id="PF01497">
    <property type="entry name" value="Peripla_BP_2"/>
    <property type="match status" value="1"/>
</dbReference>
<name>C5CF27_KOSOT</name>
<dbReference type="PANTHER" id="PTHR30535:SF34">
    <property type="entry name" value="MOLYBDATE-BINDING PROTEIN MOLA"/>
    <property type="match status" value="1"/>
</dbReference>
<gene>
    <name evidence="2" type="ordered locus">Kole_1602</name>
</gene>
<accession>C5CF27</accession>
<keyword evidence="3" id="KW-1185">Reference proteome</keyword>
<organism evidence="2 3">
    <name type="scientific">Kosmotoga olearia (strain ATCC BAA-1733 / DSM 21960 / TBF 19.5.1)</name>
    <dbReference type="NCBI Taxonomy" id="521045"/>
    <lineage>
        <taxon>Bacteria</taxon>
        <taxon>Thermotogati</taxon>
        <taxon>Thermotogota</taxon>
        <taxon>Thermotogae</taxon>
        <taxon>Kosmotogales</taxon>
        <taxon>Kosmotogaceae</taxon>
        <taxon>Kosmotoga</taxon>
    </lineage>
</organism>
<dbReference type="EMBL" id="CP001634">
    <property type="protein sequence ID" value="ACR80292.1"/>
    <property type="molecule type" value="Genomic_DNA"/>
</dbReference>
<dbReference type="PANTHER" id="PTHR30535">
    <property type="entry name" value="VITAMIN B12-BINDING PROTEIN"/>
    <property type="match status" value="1"/>
</dbReference>
<evidence type="ECO:0000259" key="1">
    <source>
        <dbReference type="PROSITE" id="PS50983"/>
    </source>
</evidence>
<dbReference type="PROSITE" id="PS50983">
    <property type="entry name" value="FE_B12_PBP"/>
    <property type="match status" value="1"/>
</dbReference>
<proteinExistence type="predicted"/>
<dbReference type="Proteomes" id="UP000002382">
    <property type="component" value="Chromosome"/>
</dbReference>
<dbReference type="GO" id="GO:0071281">
    <property type="term" value="P:cellular response to iron ion"/>
    <property type="evidence" value="ECO:0007669"/>
    <property type="project" value="TreeGrafter"/>
</dbReference>
<dbReference type="KEGG" id="kol:Kole_1602"/>
<dbReference type="eggNOG" id="COG0614">
    <property type="taxonomic scope" value="Bacteria"/>
</dbReference>
<dbReference type="HOGENOM" id="CLU_038034_2_5_0"/>
<reference evidence="2 3" key="2">
    <citation type="journal article" date="2011" name="J. Bacteriol.">
        <title>Genome Sequence of Kosmotoga olearia Strain TBF 19.5.1, a Thermophilic Bacterium with a Wide Growth Temperature Range, Isolated from the Troll B Oil Platform in the North Sea.</title>
        <authorList>
            <person name="Swithers K.S."/>
            <person name="Dipippo J.L."/>
            <person name="Bruce D.C."/>
            <person name="Detter C."/>
            <person name="Tapia R."/>
            <person name="Han S."/>
            <person name="Goodwin L.A."/>
            <person name="Han J."/>
            <person name="Woyke T."/>
            <person name="Pitluck S."/>
            <person name="Pennacchio L."/>
            <person name="Nolan M."/>
            <person name="Mikhailova N."/>
            <person name="Land M.L."/>
            <person name="Nesbo C.L."/>
            <person name="Gogarten J.P."/>
            <person name="Noll K.M."/>
        </authorList>
    </citation>
    <scope>NUCLEOTIDE SEQUENCE [LARGE SCALE GENOMIC DNA]</scope>
    <source>
        <strain evidence="3">ATCC BAA-1733 / DSM 21960 / TBF 19.5.1</strain>
    </source>
</reference>
<dbReference type="RefSeq" id="WP_015868937.1">
    <property type="nucleotide sequence ID" value="NC_012785.1"/>
</dbReference>
<dbReference type="SUPFAM" id="SSF53807">
    <property type="entry name" value="Helical backbone' metal receptor"/>
    <property type="match status" value="1"/>
</dbReference>
<dbReference type="InterPro" id="IPR002491">
    <property type="entry name" value="ABC_transptr_periplasmic_BD"/>
</dbReference>
<evidence type="ECO:0000313" key="3">
    <source>
        <dbReference type="Proteomes" id="UP000002382"/>
    </source>
</evidence>
<dbReference type="STRING" id="521045.Kole_1602"/>